<dbReference type="OrthoDB" id="5914859at2759"/>
<protein>
    <submittedName>
        <fullName evidence="8">Chondroitin proteoglycan 1</fullName>
    </submittedName>
</protein>
<evidence type="ECO:0000256" key="3">
    <source>
        <dbReference type="ARBA" id="ARBA00022737"/>
    </source>
</evidence>
<feature type="domain" description="Chitin-binding type-2" evidence="7">
    <location>
        <begin position="95"/>
        <end position="155"/>
    </location>
</feature>
<evidence type="ECO:0000256" key="6">
    <source>
        <dbReference type="SAM" id="SignalP"/>
    </source>
</evidence>
<dbReference type="Gene3D" id="3.20.20.80">
    <property type="entry name" value="Glycosidases"/>
    <property type="match status" value="1"/>
</dbReference>
<evidence type="ECO:0000256" key="2">
    <source>
        <dbReference type="ARBA" id="ARBA00022729"/>
    </source>
</evidence>
<feature type="domain" description="Chitin-binding type-2" evidence="7">
    <location>
        <begin position="403"/>
        <end position="462"/>
    </location>
</feature>
<keyword evidence="5" id="KW-0325">Glycoprotein</keyword>
<feature type="domain" description="Chitin-binding type-2" evidence="7">
    <location>
        <begin position="475"/>
        <end position="534"/>
    </location>
</feature>
<comment type="caution">
    <text evidence="8">The sequence shown here is derived from an EMBL/GenBank/DDBJ whole genome shotgun (WGS) entry which is preliminary data.</text>
</comment>
<organism evidence="8 9">
    <name type="scientific">Trichinella papuae</name>
    <dbReference type="NCBI Taxonomy" id="268474"/>
    <lineage>
        <taxon>Eukaryota</taxon>
        <taxon>Metazoa</taxon>
        <taxon>Ecdysozoa</taxon>
        <taxon>Nematoda</taxon>
        <taxon>Enoplea</taxon>
        <taxon>Dorylaimia</taxon>
        <taxon>Trichinellida</taxon>
        <taxon>Trichinellidae</taxon>
        <taxon>Trichinella</taxon>
    </lineage>
</organism>
<evidence type="ECO:0000313" key="8">
    <source>
        <dbReference type="EMBL" id="KRZ76095.1"/>
    </source>
</evidence>
<evidence type="ECO:0000313" key="9">
    <source>
        <dbReference type="Proteomes" id="UP000054843"/>
    </source>
</evidence>
<keyword evidence="9" id="KW-1185">Reference proteome</keyword>
<keyword evidence="1" id="KW-0147">Chitin-binding</keyword>
<evidence type="ECO:0000256" key="5">
    <source>
        <dbReference type="ARBA" id="ARBA00023180"/>
    </source>
</evidence>
<dbReference type="EMBL" id="JYDO01000031">
    <property type="protein sequence ID" value="KRZ76095.1"/>
    <property type="molecule type" value="Genomic_DNA"/>
</dbReference>
<feature type="domain" description="Chitin-binding type-2" evidence="7">
    <location>
        <begin position="562"/>
        <end position="619"/>
    </location>
</feature>
<dbReference type="PANTHER" id="PTHR23301:SF0">
    <property type="entry name" value="CHITIN-BINDING TYPE-2 DOMAIN-CONTAINING PROTEIN-RELATED"/>
    <property type="match status" value="1"/>
</dbReference>
<feature type="chain" id="PRO_5006882914" evidence="6">
    <location>
        <begin position="26"/>
        <end position="1018"/>
    </location>
</feature>
<keyword evidence="4" id="KW-1015">Disulfide bond</keyword>
<dbReference type="GO" id="GO:0008061">
    <property type="term" value="F:chitin binding"/>
    <property type="evidence" value="ECO:0007669"/>
    <property type="project" value="UniProtKB-KW"/>
</dbReference>
<dbReference type="SMART" id="SM00494">
    <property type="entry name" value="ChtBD2"/>
    <property type="match status" value="9"/>
</dbReference>
<dbReference type="InterPro" id="IPR036508">
    <property type="entry name" value="Chitin-bd_dom_sf"/>
</dbReference>
<keyword evidence="3" id="KW-0677">Repeat</keyword>
<dbReference type="PANTHER" id="PTHR23301">
    <property type="entry name" value="CHITIN BINDING PERITROPHIN-A"/>
    <property type="match status" value="1"/>
</dbReference>
<evidence type="ECO:0000256" key="1">
    <source>
        <dbReference type="ARBA" id="ARBA00022669"/>
    </source>
</evidence>
<feature type="domain" description="Chitin-binding type-2" evidence="7">
    <location>
        <begin position="29"/>
        <end position="88"/>
    </location>
</feature>
<dbReference type="SUPFAM" id="SSF57625">
    <property type="entry name" value="Invertebrate chitin-binding proteins"/>
    <property type="match status" value="8"/>
</dbReference>
<sequence length="1018" mass="113783">MVDSTAAFALLLSLLASLRCCCCSANQTEFNCSYVSDGKYSHPDQPCSPIFYHCFQQVTTKMKCPDPLYFDVFQEICLPQKEVQACFNEPIPESAFDCKILADGQYPDISANCSRKYYKCLAGMATSFTCPGKYLYYDAEKKQCVPYTEIEECSLLTISVDCTTLLSSGAKRQSIADNACSQFFINCENNNFGKISKCQDDLFFNPTKKSCDLNSNIEVCNISSLYSKTDYEHSSTTTSNFNSYSTCGNMAEGMNPIALNVCSQFYIYCQQNSTPILMKCSYELYFDSDQNRCVHKKVSKICNIRSGYKNETEQSFINFPVKCSDQMVVGKHAISDDSCSQFYIECENDSDFPIATFKKCKDTLLFDPKNKNCTREEKITSCQFEHHSSTTEKSFYNKNQTDEFDCHGIGNGNYSISGKGCFNFYYQCIDEVAFKLFCSSELYFDPVSRICSPYENIAYCNQESKLPPKMSMKETNFCSPSVNENYPDPLQNCSSKYYTCFNGYLIQRHCELGKYYDVQSDKCDLFRMVPACSRFGRSNNFRTLSTEATPTTVSSNSLPTLSFNCENLPDGNWAASACKPYYFACVGGFSFMQPCPSGTYYDPDTDQCNYKSAIPLCGEIVEWISISPLLTPGQPAATATPAPAIITATTSTSTTTATTTASTNYIYSSECFRKLAVLEFYNFNSTYLISFINLALSVDCKNLPNGYYADPRNSCSKIYFLCDNGNDFMFYCVGARLFYDPDNGICDDKAHVVACGGSARAIAASASPLHQGSSTMETTQQPTRAPVSTLKTTHFPNIVRTRKLTNRIIKPTQSTTGEGQWTSSSSTVTTKGINIPTRAMMRTTQSPPVVRTRKTVHPWRRITTIKPTHLSSVDAFSNKRTTPSPLITASANANTSPRGVVKPFVVSLPEIGRVTKVPLGSNQQSKETHSVQSQHSFSFKTKTSFQNRAFTGYNNTVISTGNNWISIFQRELSADGSVENSRYFLRTRQRAKPARLGTRKPVVVPKYRATSVTQNYQQ</sequence>
<dbReference type="InterPro" id="IPR002557">
    <property type="entry name" value="Chitin-bd_dom"/>
</dbReference>
<dbReference type="PROSITE" id="PS50940">
    <property type="entry name" value="CHIT_BIND_II"/>
    <property type="match status" value="9"/>
</dbReference>
<dbReference type="STRING" id="268474.A0A0V1MWT6"/>
<reference evidence="8 9" key="1">
    <citation type="submission" date="2015-01" db="EMBL/GenBank/DDBJ databases">
        <title>Evolution of Trichinella species and genotypes.</title>
        <authorList>
            <person name="Korhonen P.K."/>
            <person name="Edoardo P."/>
            <person name="Giuseppe L.R."/>
            <person name="Gasser R.B."/>
        </authorList>
    </citation>
    <scope>NUCLEOTIDE SEQUENCE [LARGE SCALE GENOMIC DNA]</scope>
    <source>
        <strain evidence="8">ISS1980</strain>
    </source>
</reference>
<dbReference type="Pfam" id="PF01607">
    <property type="entry name" value="CBM_14"/>
    <property type="match status" value="8"/>
</dbReference>
<accession>A0A0V1MWT6</accession>
<keyword evidence="2 6" id="KW-0732">Signal</keyword>
<dbReference type="InterPro" id="IPR051940">
    <property type="entry name" value="Chitin_bind-dev_reg"/>
</dbReference>
<dbReference type="Proteomes" id="UP000054843">
    <property type="component" value="Unassembled WGS sequence"/>
</dbReference>
<feature type="domain" description="Chitin-binding type-2" evidence="7">
    <location>
        <begin position="159"/>
        <end position="222"/>
    </location>
</feature>
<proteinExistence type="predicted"/>
<feature type="domain" description="Chitin-binding type-2" evidence="7">
    <location>
        <begin position="244"/>
        <end position="304"/>
    </location>
</feature>
<dbReference type="Gene3D" id="2.170.140.10">
    <property type="entry name" value="Chitin binding domain"/>
    <property type="match status" value="4"/>
</dbReference>
<name>A0A0V1MWT6_9BILA</name>
<evidence type="ECO:0000259" key="7">
    <source>
        <dbReference type="PROSITE" id="PS50940"/>
    </source>
</evidence>
<feature type="domain" description="Chitin-binding type-2" evidence="7">
    <location>
        <begin position="320"/>
        <end position="384"/>
    </location>
</feature>
<feature type="domain" description="Chitin-binding type-2" evidence="7">
    <location>
        <begin position="697"/>
        <end position="757"/>
    </location>
</feature>
<evidence type="ECO:0000256" key="4">
    <source>
        <dbReference type="ARBA" id="ARBA00023157"/>
    </source>
</evidence>
<feature type="signal peptide" evidence="6">
    <location>
        <begin position="1"/>
        <end position="25"/>
    </location>
</feature>
<gene>
    <name evidence="8" type="primary">cpg-1</name>
    <name evidence="8" type="ORF">T10_1586</name>
</gene>
<dbReference type="GO" id="GO:0005576">
    <property type="term" value="C:extracellular region"/>
    <property type="evidence" value="ECO:0007669"/>
    <property type="project" value="InterPro"/>
</dbReference>
<dbReference type="AlphaFoldDB" id="A0A0V1MWT6"/>